<dbReference type="Pfam" id="PF06985">
    <property type="entry name" value="HET"/>
    <property type="match status" value="1"/>
</dbReference>
<accession>A0AAN7ZYZ0</accession>
<name>A0AAN7ZYZ0_9PEZI</name>
<proteinExistence type="predicted"/>
<organism evidence="2 3">
    <name type="scientific">Elasticomyces elasticus</name>
    <dbReference type="NCBI Taxonomy" id="574655"/>
    <lineage>
        <taxon>Eukaryota</taxon>
        <taxon>Fungi</taxon>
        <taxon>Dikarya</taxon>
        <taxon>Ascomycota</taxon>
        <taxon>Pezizomycotina</taxon>
        <taxon>Dothideomycetes</taxon>
        <taxon>Dothideomycetidae</taxon>
        <taxon>Mycosphaerellales</taxon>
        <taxon>Teratosphaeriaceae</taxon>
        <taxon>Elasticomyces</taxon>
    </lineage>
</organism>
<reference evidence="2" key="1">
    <citation type="submission" date="2023-08" db="EMBL/GenBank/DDBJ databases">
        <title>Black Yeasts Isolated from many extreme environments.</title>
        <authorList>
            <person name="Coleine C."/>
            <person name="Stajich J.E."/>
            <person name="Selbmann L."/>
        </authorList>
    </citation>
    <scope>NUCLEOTIDE SEQUENCE</scope>
    <source>
        <strain evidence="2">CCFEE 5810</strain>
    </source>
</reference>
<dbReference type="PANTHER" id="PTHR33112:SF16">
    <property type="entry name" value="HETEROKARYON INCOMPATIBILITY DOMAIN-CONTAINING PROTEIN"/>
    <property type="match status" value="1"/>
</dbReference>
<evidence type="ECO:0000259" key="1">
    <source>
        <dbReference type="Pfam" id="PF06985"/>
    </source>
</evidence>
<dbReference type="EMBL" id="JAVRQU010000019">
    <property type="protein sequence ID" value="KAK5692554.1"/>
    <property type="molecule type" value="Genomic_DNA"/>
</dbReference>
<dbReference type="PANTHER" id="PTHR33112">
    <property type="entry name" value="DOMAIN PROTEIN, PUTATIVE-RELATED"/>
    <property type="match status" value="1"/>
</dbReference>
<dbReference type="Proteomes" id="UP001310594">
    <property type="component" value="Unassembled WGS sequence"/>
</dbReference>
<evidence type="ECO:0000313" key="2">
    <source>
        <dbReference type="EMBL" id="KAK5692554.1"/>
    </source>
</evidence>
<gene>
    <name evidence="2" type="ORF">LTR97_010865</name>
</gene>
<protein>
    <recommendedName>
        <fullName evidence="1">Heterokaryon incompatibility domain-containing protein</fullName>
    </recommendedName>
</protein>
<sequence>MTTADNETQMQQGIPWVDLSKVFQNAITVCRRLGIDYLWIDSLCIIQGDHQDWELEAPKMCDYYEHAWFTLSAASSSHGQIPFLTNREDKWSPHEFIGDTGVHFLARRHAGSSSTQFIENFDPVAARGWCWQEVVLSTRVLHYTQSQFVRECRSDCIAEDGAMPQEFHSMRLTQQLSGDEPNIYNKWHDLVNTYSSRRLTYESDRLPALSGVASKIASITHSDYLAGLWKNNLLTDLCWSANYTDLMDQQPQFRGDEYLAPSWAWPSVRGSVIIESEDPEQPFVALATVQNVHCTVPGLNPYGKVTDGYLEILAPLTLLIVSCGDPNDCWSYTIGDHFPTMEPMAADCVLTLDNGTVRRAGAADTLSQFSVKVPCILHGTSEGKGVVFFYVMVLRHLGDATYTRIGFANLDNAEWFGKATQKTIRVV</sequence>
<dbReference type="AlphaFoldDB" id="A0AAN7ZYZ0"/>
<dbReference type="InterPro" id="IPR010730">
    <property type="entry name" value="HET"/>
</dbReference>
<evidence type="ECO:0000313" key="3">
    <source>
        <dbReference type="Proteomes" id="UP001310594"/>
    </source>
</evidence>
<feature type="domain" description="Heterokaryon incompatibility" evidence="1">
    <location>
        <begin position="6"/>
        <end position="133"/>
    </location>
</feature>
<comment type="caution">
    <text evidence="2">The sequence shown here is derived from an EMBL/GenBank/DDBJ whole genome shotgun (WGS) entry which is preliminary data.</text>
</comment>